<dbReference type="Proteomes" id="UP000646523">
    <property type="component" value="Unassembled WGS sequence"/>
</dbReference>
<sequence>MRFSRVARPASLAFVTLALASALAACGGGAEDTSGAPAAAGVDKAALVAKLKETPEAKDVPDSTWDCMAAAMLKHGDQATLQGFVDGKVDVTNDFKAFGDKEAQIQREVSECE</sequence>
<name>A0A917ZB02_9ACTN</name>
<keyword evidence="1" id="KW-0732">Signal</keyword>
<keyword evidence="3" id="KW-1185">Reference proteome</keyword>
<reference evidence="2" key="2">
    <citation type="submission" date="2020-09" db="EMBL/GenBank/DDBJ databases">
        <authorList>
            <person name="Sun Q."/>
            <person name="Zhou Y."/>
        </authorList>
    </citation>
    <scope>NUCLEOTIDE SEQUENCE</scope>
    <source>
        <strain evidence="2">CGMCC 4.7368</strain>
    </source>
</reference>
<feature type="chain" id="PRO_5039701967" description="Lipoprotein" evidence="1">
    <location>
        <begin position="25"/>
        <end position="113"/>
    </location>
</feature>
<organism evidence="2 3">
    <name type="scientific">Nonomuraea cavernae</name>
    <dbReference type="NCBI Taxonomy" id="2045107"/>
    <lineage>
        <taxon>Bacteria</taxon>
        <taxon>Bacillati</taxon>
        <taxon>Actinomycetota</taxon>
        <taxon>Actinomycetes</taxon>
        <taxon>Streptosporangiales</taxon>
        <taxon>Streptosporangiaceae</taxon>
        <taxon>Nonomuraea</taxon>
    </lineage>
</organism>
<protein>
    <recommendedName>
        <fullName evidence="4">Lipoprotein</fullName>
    </recommendedName>
</protein>
<evidence type="ECO:0000313" key="2">
    <source>
        <dbReference type="EMBL" id="GGO79295.1"/>
    </source>
</evidence>
<proteinExistence type="predicted"/>
<evidence type="ECO:0000256" key="1">
    <source>
        <dbReference type="SAM" id="SignalP"/>
    </source>
</evidence>
<comment type="caution">
    <text evidence="2">The sequence shown here is derived from an EMBL/GenBank/DDBJ whole genome shotgun (WGS) entry which is preliminary data.</text>
</comment>
<dbReference type="PROSITE" id="PS51257">
    <property type="entry name" value="PROKAR_LIPOPROTEIN"/>
    <property type="match status" value="1"/>
</dbReference>
<gene>
    <name evidence="2" type="ORF">GCM10012289_63260</name>
</gene>
<reference evidence="2" key="1">
    <citation type="journal article" date="2014" name="Int. J. Syst. Evol. Microbiol.">
        <title>Complete genome sequence of Corynebacterium casei LMG S-19264T (=DSM 44701T), isolated from a smear-ripened cheese.</title>
        <authorList>
            <consortium name="US DOE Joint Genome Institute (JGI-PGF)"/>
            <person name="Walter F."/>
            <person name="Albersmeier A."/>
            <person name="Kalinowski J."/>
            <person name="Ruckert C."/>
        </authorList>
    </citation>
    <scope>NUCLEOTIDE SEQUENCE</scope>
    <source>
        <strain evidence="2">CGMCC 4.7368</strain>
    </source>
</reference>
<feature type="signal peptide" evidence="1">
    <location>
        <begin position="1"/>
        <end position="24"/>
    </location>
</feature>
<dbReference type="EMBL" id="BMNH01000028">
    <property type="protein sequence ID" value="GGO79295.1"/>
    <property type="molecule type" value="Genomic_DNA"/>
</dbReference>
<evidence type="ECO:0008006" key="4">
    <source>
        <dbReference type="Google" id="ProtNLM"/>
    </source>
</evidence>
<accession>A0A917ZB02</accession>
<dbReference type="AlphaFoldDB" id="A0A917ZB02"/>
<evidence type="ECO:0000313" key="3">
    <source>
        <dbReference type="Proteomes" id="UP000646523"/>
    </source>
</evidence>